<proteinExistence type="predicted"/>
<dbReference type="InterPro" id="IPR036397">
    <property type="entry name" value="RNaseH_sf"/>
</dbReference>
<comment type="caution">
    <text evidence="2">The sequence shown here is derived from an EMBL/GenBank/DDBJ whole genome shotgun (WGS) entry which is preliminary data.</text>
</comment>
<accession>A0ABR3NI03</accession>
<dbReference type="EMBL" id="JAYMGO010000004">
    <property type="protein sequence ID" value="KAL1276611.1"/>
    <property type="molecule type" value="Genomic_DNA"/>
</dbReference>
<keyword evidence="1" id="KW-1133">Transmembrane helix</keyword>
<gene>
    <name evidence="2" type="ORF">QQF64_036234</name>
</gene>
<keyword evidence="1" id="KW-0472">Membrane</keyword>
<dbReference type="Proteomes" id="UP001558613">
    <property type="component" value="Unassembled WGS sequence"/>
</dbReference>
<keyword evidence="3" id="KW-1185">Reference proteome</keyword>
<protein>
    <submittedName>
        <fullName evidence="2">Uncharacterized protein</fullName>
    </submittedName>
</protein>
<keyword evidence="1" id="KW-0812">Transmembrane</keyword>
<reference evidence="2 3" key="1">
    <citation type="submission" date="2023-09" db="EMBL/GenBank/DDBJ databases">
        <authorList>
            <person name="Wang M."/>
        </authorList>
    </citation>
    <scope>NUCLEOTIDE SEQUENCE [LARGE SCALE GENOMIC DNA]</scope>
    <source>
        <strain evidence="2">GT-2023</strain>
        <tissue evidence="2">Liver</tissue>
    </source>
</reference>
<evidence type="ECO:0000313" key="2">
    <source>
        <dbReference type="EMBL" id="KAL1276611.1"/>
    </source>
</evidence>
<feature type="transmembrane region" description="Helical" evidence="1">
    <location>
        <begin position="15"/>
        <end position="36"/>
    </location>
</feature>
<organism evidence="2 3">
    <name type="scientific">Cirrhinus molitorella</name>
    <name type="common">mud carp</name>
    <dbReference type="NCBI Taxonomy" id="172907"/>
    <lineage>
        <taxon>Eukaryota</taxon>
        <taxon>Metazoa</taxon>
        <taxon>Chordata</taxon>
        <taxon>Craniata</taxon>
        <taxon>Vertebrata</taxon>
        <taxon>Euteleostomi</taxon>
        <taxon>Actinopterygii</taxon>
        <taxon>Neopterygii</taxon>
        <taxon>Teleostei</taxon>
        <taxon>Ostariophysi</taxon>
        <taxon>Cypriniformes</taxon>
        <taxon>Cyprinidae</taxon>
        <taxon>Labeoninae</taxon>
        <taxon>Labeonini</taxon>
        <taxon>Cirrhinus</taxon>
    </lineage>
</organism>
<sequence>MSDYSHTVVLQRFQLPYTTFVLCLSPLFLLLWMYLVGPLTKSAQGHGHIQVIVSYATRYPEAIPLRKATAKAIAQELFLLSS</sequence>
<evidence type="ECO:0000313" key="3">
    <source>
        <dbReference type="Proteomes" id="UP001558613"/>
    </source>
</evidence>
<dbReference type="Gene3D" id="3.30.420.10">
    <property type="entry name" value="Ribonuclease H-like superfamily/Ribonuclease H"/>
    <property type="match status" value="1"/>
</dbReference>
<evidence type="ECO:0000256" key="1">
    <source>
        <dbReference type="SAM" id="Phobius"/>
    </source>
</evidence>
<name>A0ABR3NI03_9TELE</name>